<organism evidence="19 20">
    <name type="scientific">Diplodia seriata</name>
    <dbReference type="NCBI Taxonomy" id="420778"/>
    <lineage>
        <taxon>Eukaryota</taxon>
        <taxon>Fungi</taxon>
        <taxon>Dikarya</taxon>
        <taxon>Ascomycota</taxon>
        <taxon>Pezizomycotina</taxon>
        <taxon>Dothideomycetes</taxon>
        <taxon>Dothideomycetes incertae sedis</taxon>
        <taxon>Botryosphaeriales</taxon>
        <taxon>Botryosphaeriaceae</taxon>
        <taxon>Diplodia</taxon>
    </lineage>
</organism>
<evidence type="ECO:0000256" key="3">
    <source>
        <dbReference type="ARBA" id="ARBA00022516"/>
    </source>
</evidence>
<feature type="transmembrane region" description="Helical" evidence="18">
    <location>
        <begin position="332"/>
        <end position="350"/>
    </location>
</feature>
<keyword evidence="7" id="KW-0521">NADP</keyword>
<feature type="transmembrane region" description="Helical" evidence="18">
    <location>
        <begin position="299"/>
        <end position="320"/>
    </location>
</feature>
<dbReference type="InterPro" id="IPR001171">
    <property type="entry name" value="ERG24_DHCR-like"/>
</dbReference>
<sequence>MEPASISTAATLRKQHQDLLHTGRLVDQNFSSKLAWGRSSARRPWLRSLFAASPVVLAPLASLCCFVTLSQFDGSLSAFLAAGLEDGFLPLFSAYGPRLSFKATMAYASWIILQAILFHVLPGPTNTGQRTPAGHLLKYRTNGLLAWVVTHALYAALCWFGLLDPGFIPRNWSGLFAAMNLSGFLLSALAYAKAYLAPTHPEDRKFSGSAPYDFYMGIELNPRFGQTFDFKLFTNGRPGMMAWTLIDISNLAHQYQTHHHLPLPLLLVTILQTLYVLDFFINESWYLRTIDIAHDHYGFYLAWGCFCFLPTTYTLQAQYLGRQPPTPSSPTYLAPVFALGLAGYALFRSVNAQKDVARRTGGRCRIWGAPAVVIRAPYATADGARHESVLLCSGWWGRARHANYVGDLLLSGAMCGLAGTGRVVVWFYAGFMAVLLVHRCVRDERRGREKYGAAWEELSPVRDPKIEVGTCEV</sequence>
<keyword evidence="5 18" id="KW-0812">Transmembrane</keyword>
<evidence type="ECO:0000256" key="6">
    <source>
        <dbReference type="ARBA" id="ARBA00022778"/>
    </source>
</evidence>
<evidence type="ECO:0000313" key="20">
    <source>
        <dbReference type="Proteomes" id="UP001430584"/>
    </source>
</evidence>
<keyword evidence="4" id="KW-0153">Cholesterol metabolism</keyword>
<gene>
    <name evidence="19" type="ORF">SLS55_003744</name>
</gene>
<accession>A0ABR3CNT0</accession>
<keyword evidence="13 18" id="KW-0472">Membrane</keyword>
<reference evidence="19 20" key="1">
    <citation type="submission" date="2024-02" db="EMBL/GenBank/DDBJ databases">
        <title>De novo assembly and annotation of 12 fungi associated with fruit tree decline syndrome in Ontario, Canada.</title>
        <authorList>
            <person name="Sulman M."/>
            <person name="Ellouze W."/>
            <person name="Ilyukhin E."/>
        </authorList>
    </citation>
    <scope>NUCLEOTIDE SEQUENCE [LARGE SCALE GENOMIC DNA]</scope>
    <source>
        <strain evidence="19 20">FDS-637</strain>
    </source>
</reference>
<feature type="transmembrane region" description="Helical" evidence="18">
    <location>
        <begin position="175"/>
        <end position="196"/>
    </location>
</feature>
<evidence type="ECO:0000256" key="5">
    <source>
        <dbReference type="ARBA" id="ARBA00022692"/>
    </source>
</evidence>
<evidence type="ECO:0000256" key="9">
    <source>
        <dbReference type="ARBA" id="ARBA00022989"/>
    </source>
</evidence>
<dbReference type="GeneID" id="92007829"/>
<keyword evidence="3 18" id="KW-0444">Lipid biosynthesis</keyword>
<evidence type="ECO:0000256" key="2">
    <source>
        <dbReference type="ARBA" id="ARBA00005402"/>
    </source>
</evidence>
<evidence type="ECO:0000256" key="16">
    <source>
        <dbReference type="ARBA" id="ARBA00038851"/>
    </source>
</evidence>
<proteinExistence type="inferred from homology"/>
<dbReference type="Pfam" id="PF01222">
    <property type="entry name" value="ERG4_ERG24"/>
    <property type="match status" value="1"/>
</dbReference>
<evidence type="ECO:0000256" key="7">
    <source>
        <dbReference type="ARBA" id="ARBA00022857"/>
    </source>
</evidence>
<comment type="similarity">
    <text evidence="2 18">Belongs to the ERG4/ERG24 family.</text>
</comment>
<keyword evidence="12 18" id="KW-0443">Lipid metabolism</keyword>
<feature type="transmembrane region" description="Helical" evidence="18">
    <location>
        <begin position="48"/>
        <end position="69"/>
    </location>
</feature>
<keyword evidence="15 18" id="KW-0753">Steroid metabolism</keyword>
<dbReference type="EMBL" id="JAJVCZ030000003">
    <property type="protein sequence ID" value="KAL0262302.1"/>
    <property type="molecule type" value="Genomic_DNA"/>
</dbReference>
<comment type="subcellular location">
    <subcellularLocation>
        <location evidence="1">Membrane</location>
        <topology evidence="1">Multi-pass membrane protein</topology>
    </subcellularLocation>
</comment>
<keyword evidence="10 18" id="KW-0560">Oxidoreductase</keyword>
<dbReference type="Proteomes" id="UP001430584">
    <property type="component" value="Unassembled WGS sequence"/>
</dbReference>
<evidence type="ECO:0000256" key="10">
    <source>
        <dbReference type="ARBA" id="ARBA00023002"/>
    </source>
</evidence>
<evidence type="ECO:0000256" key="12">
    <source>
        <dbReference type="ARBA" id="ARBA00023098"/>
    </source>
</evidence>
<keyword evidence="6" id="KW-0152">Cholesterol biosynthesis</keyword>
<keyword evidence="9 18" id="KW-1133">Transmembrane helix</keyword>
<keyword evidence="11 18" id="KW-0756">Sterol biosynthesis</keyword>
<feature type="transmembrane region" description="Helical" evidence="18">
    <location>
        <begin position="107"/>
        <end position="124"/>
    </location>
</feature>
<evidence type="ECO:0000313" key="19">
    <source>
        <dbReference type="EMBL" id="KAL0262302.1"/>
    </source>
</evidence>
<dbReference type="RefSeq" id="XP_066635331.1">
    <property type="nucleotide sequence ID" value="XM_066775212.1"/>
</dbReference>
<keyword evidence="20" id="KW-1185">Reference proteome</keyword>
<dbReference type="PANTHER" id="PTHR21257:SF38">
    <property type="entry name" value="7-DEHYDROCHOLESTEROL REDUCTASE"/>
    <property type="match status" value="1"/>
</dbReference>
<comment type="caution">
    <text evidence="19">The sequence shown here is derived from an EMBL/GenBank/DDBJ whole genome shotgun (WGS) entry which is preliminary data.</text>
</comment>
<evidence type="ECO:0000256" key="18">
    <source>
        <dbReference type="RuleBase" id="RU369120"/>
    </source>
</evidence>
<keyword evidence="8 18" id="KW-0752">Steroid biosynthesis</keyword>
<protein>
    <recommendedName>
        <fullName evidence="16">7-dehydrocholesterol reductase</fullName>
        <ecNumber evidence="16">1.3.1.21</ecNumber>
    </recommendedName>
    <alternativeName>
        <fullName evidence="17">Sterol Delta(7)-reductase</fullName>
    </alternativeName>
</protein>
<evidence type="ECO:0000256" key="13">
    <source>
        <dbReference type="ARBA" id="ARBA00023136"/>
    </source>
</evidence>
<evidence type="ECO:0000256" key="11">
    <source>
        <dbReference type="ARBA" id="ARBA00023011"/>
    </source>
</evidence>
<name>A0ABR3CNT0_9PEZI</name>
<evidence type="ECO:0000256" key="15">
    <source>
        <dbReference type="ARBA" id="ARBA00023221"/>
    </source>
</evidence>
<feature type="transmembrane region" description="Helical" evidence="18">
    <location>
        <begin position="144"/>
        <end position="163"/>
    </location>
</feature>
<dbReference type="Gene3D" id="1.20.120.1630">
    <property type="match status" value="1"/>
</dbReference>
<keyword evidence="14 18" id="KW-1207">Sterol metabolism</keyword>
<dbReference type="PANTHER" id="PTHR21257">
    <property type="entry name" value="DELTA(14)-STEROL REDUCTASE"/>
    <property type="match status" value="1"/>
</dbReference>
<evidence type="ECO:0000256" key="8">
    <source>
        <dbReference type="ARBA" id="ARBA00022955"/>
    </source>
</evidence>
<dbReference type="EC" id="1.3.1.21" evidence="16"/>
<evidence type="ECO:0000256" key="1">
    <source>
        <dbReference type="ARBA" id="ARBA00004141"/>
    </source>
</evidence>
<feature type="transmembrane region" description="Helical" evidence="18">
    <location>
        <begin position="402"/>
        <end position="419"/>
    </location>
</feature>
<evidence type="ECO:0000256" key="14">
    <source>
        <dbReference type="ARBA" id="ARBA00023166"/>
    </source>
</evidence>
<evidence type="ECO:0000256" key="17">
    <source>
        <dbReference type="ARBA" id="ARBA00042688"/>
    </source>
</evidence>
<evidence type="ECO:0000256" key="4">
    <source>
        <dbReference type="ARBA" id="ARBA00022548"/>
    </source>
</evidence>